<dbReference type="OrthoDB" id="3708256at2"/>
<comment type="caution">
    <text evidence="1">The sequence shown here is derived from an EMBL/GenBank/DDBJ whole genome shotgun (WGS) entry which is preliminary data.</text>
</comment>
<gene>
    <name evidence="1" type="ORF">A8926_6550</name>
</gene>
<dbReference type="AlphaFoldDB" id="A0A2N3Y6B0"/>
<accession>A0A2N3Y6B0</accession>
<dbReference type="EMBL" id="PJNB01000001">
    <property type="protein sequence ID" value="PKW18464.1"/>
    <property type="molecule type" value="Genomic_DNA"/>
</dbReference>
<dbReference type="RefSeq" id="WP_010696066.1">
    <property type="nucleotide sequence ID" value="NZ_CP061007.1"/>
</dbReference>
<keyword evidence="2" id="KW-1185">Reference proteome</keyword>
<dbReference type="STRING" id="994479.GCA_000194155_03098"/>
<organism evidence="1 2">
    <name type="scientific">Saccharopolyspora spinosa</name>
    <dbReference type="NCBI Taxonomy" id="60894"/>
    <lineage>
        <taxon>Bacteria</taxon>
        <taxon>Bacillati</taxon>
        <taxon>Actinomycetota</taxon>
        <taxon>Actinomycetes</taxon>
        <taxon>Pseudonocardiales</taxon>
        <taxon>Pseudonocardiaceae</taxon>
        <taxon>Saccharopolyspora</taxon>
    </lineage>
</organism>
<protein>
    <submittedName>
        <fullName evidence="1">Uncharacterized protein</fullName>
    </submittedName>
</protein>
<name>A0A2N3Y6B0_SACSN</name>
<sequence>MPQPLTAPDYHQLAQMTRGVIVSLSLGVGDLEAGHYDAADRERLAGYLDKLAAALRGSSEPVVIILDAEMPER</sequence>
<reference evidence="1" key="1">
    <citation type="submission" date="2017-12" db="EMBL/GenBank/DDBJ databases">
        <title>Sequencing the genomes of 1000 Actinobacteria strains.</title>
        <authorList>
            <person name="Klenk H.-P."/>
        </authorList>
    </citation>
    <scope>NUCLEOTIDE SEQUENCE [LARGE SCALE GENOMIC DNA]</scope>
    <source>
        <strain evidence="1">DSM 44228</strain>
    </source>
</reference>
<dbReference type="Proteomes" id="UP000233786">
    <property type="component" value="Unassembled WGS sequence"/>
</dbReference>
<proteinExistence type="predicted"/>
<evidence type="ECO:0000313" key="1">
    <source>
        <dbReference type="EMBL" id="PKW18464.1"/>
    </source>
</evidence>
<evidence type="ECO:0000313" key="2">
    <source>
        <dbReference type="Proteomes" id="UP000233786"/>
    </source>
</evidence>